<gene>
    <name evidence="1" type="ORF">PBOR_20525</name>
</gene>
<dbReference type="Proteomes" id="UP000029518">
    <property type="component" value="Chromosome"/>
</dbReference>
<keyword evidence="2" id="KW-1185">Reference proteome</keyword>
<dbReference type="HOGENOM" id="CLU_2331071_0_0_9"/>
<dbReference type="AlphaFoldDB" id="A0A089LDX3"/>
<dbReference type="KEGG" id="pbd:PBOR_20525"/>
<sequence length="98" mass="10690">MPFRAAGNRIGSGGFFACIDQLYIHALECNLVCISHRNLRQLSPYEGSASAFCLDSAAGAFGFRRFFCGNSSHYMLHAVKDAAVLEGFEGATNSRKYT</sequence>
<dbReference type="EMBL" id="CP009285">
    <property type="protein sequence ID" value="AIQ59052.1"/>
    <property type="molecule type" value="Genomic_DNA"/>
</dbReference>
<accession>A0A089LDX3</accession>
<name>A0A089LDX3_PAEBO</name>
<evidence type="ECO:0000313" key="2">
    <source>
        <dbReference type="Proteomes" id="UP000029518"/>
    </source>
</evidence>
<organism evidence="1 2">
    <name type="scientific">Paenibacillus borealis</name>
    <dbReference type="NCBI Taxonomy" id="160799"/>
    <lineage>
        <taxon>Bacteria</taxon>
        <taxon>Bacillati</taxon>
        <taxon>Bacillota</taxon>
        <taxon>Bacilli</taxon>
        <taxon>Bacillales</taxon>
        <taxon>Paenibacillaceae</taxon>
        <taxon>Paenibacillus</taxon>
    </lineage>
</organism>
<reference evidence="1" key="1">
    <citation type="submission" date="2014-08" db="EMBL/GenBank/DDBJ databases">
        <title>Comparative genomics of the Paenibacillus odorifer group.</title>
        <authorList>
            <person name="den Bakker H.C."/>
            <person name="Tsai Y.-C.Y.-C."/>
            <person name="Martin N."/>
            <person name="Korlach J."/>
            <person name="Wiedmann M."/>
        </authorList>
    </citation>
    <scope>NUCLEOTIDE SEQUENCE [LARGE SCALE GENOMIC DNA]</scope>
    <source>
        <strain evidence="1">DSM 13188</strain>
    </source>
</reference>
<evidence type="ECO:0000313" key="1">
    <source>
        <dbReference type="EMBL" id="AIQ59052.1"/>
    </source>
</evidence>
<protein>
    <submittedName>
        <fullName evidence="1">Uncharacterized protein</fullName>
    </submittedName>
</protein>
<proteinExistence type="predicted"/>